<reference evidence="2" key="1">
    <citation type="submission" date="2016-11" db="EMBL/GenBank/DDBJ databases">
        <authorList>
            <person name="Shukria A."/>
            <person name="Stevens D.C."/>
        </authorList>
    </citation>
    <scope>NUCLEOTIDE SEQUENCE [LARGE SCALE GENOMIC DNA]</scope>
    <source>
        <strain evidence="2">Cbfe23</strain>
    </source>
</reference>
<dbReference type="RefSeq" id="WP_071898863.1">
    <property type="nucleotide sequence ID" value="NZ_MPIN01000003.1"/>
</dbReference>
<gene>
    <name evidence="1" type="ORF">BON30_14390</name>
</gene>
<dbReference type="AlphaFoldDB" id="A0A1L9BD84"/>
<dbReference type="Proteomes" id="UP000182229">
    <property type="component" value="Unassembled WGS sequence"/>
</dbReference>
<evidence type="ECO:0000313" key="2">
    <source>
        <dbReference type="Proteomes" id="UP000182229"/>
    </source>
</evidence>
<comment type="caution">
    <text evidence="1">The sequence shown here is derived from an EMBL/GenBank/DDBJ whole genome shotgun (WGS) entry which is preliminary data.</text>
</comment>
<dbReference type="EMBL" id="MPIN01000003">
    <property type="protein sequence ID" value="OJH40230.1"/>
    <property type="molecule type" value="Genomic_DNA"/>
</dbReference>
<reference evidence="1 2" key="2">
    <citation type="submission" date="2016-12" db="EMBL/GenBank/DDBJ databases">
        <title>Draft Genome Sequence of Cystobacter ferrugineus Strain Cbfe23.</title>
        <authorList>
            <person name="Akbar S."/>
            <person name="Dowd S.E."/>
            <person name="Stevens D.C."/>
        </authorList>
    </citation>
    <scope>NUCLEOTIDE SEQUENCE [LARGE SCALE GENOMIC DNA]</scope>
    <source>
        <strain evidence="1 2">Cbfe23</strain>
    </source>
</reference>
<accession>A0A1L9BD84</accession>
<keyword evidence="2" id="KW-1185">Reference proteome</keyword>
<sequence length="558" mass="63427">MPGWKSLFGIAPTWESVLERIRQYPISQLLLHVGHINAALSKSADVQSQAQLCIELFAPDGAEIWGRLVRFANTPKMEEAELTLFHPAQTLLLAKVALTHQSSDFSTPCESLRPLAEALLMISDLAGSSQPNTLEHAATMITASSLFHRTDVPTHGLARSVELYLTNWEELQDHPDYVNFPGELRRIMDLEPNLLWFLLLALYGHLQAVPVTEFAHPFNVESFFNVRGDLVDDKEAAPIITPDEAARLARHLRATIPELATLIQGNGFMLERARPYDLAEFAEFPFVHHEGKDICLSQELLFKKLIDGVHYLFLSRDKTTDAERTRYLRFRGAVFERYVDRILQRCFPPGNGFYTGLMSNQRFRCCDAAWASGDALVLFEIKGKQLDIQARMGVHERLEQKYEELFFDSAKQLDSTIRAFKAGDLVIDGVEPAQVTRFFPIVVTLENLIMEPLTHHFITEELSRRSLLLGPETRPLQLLNVADLEVLEAGLGRGLKLLHILAKKQDLDVWRGAGFKSFFLHQYPSYFKGVKNSHLVSVFERQKQSALAQFEARRHLQR</sequence>
<evidence type="ECO:0000313" key="1">
    <source>
        <dbReference type="EMBL" id="OJH40230.1"/>
    </source>
</evidence>
<protein>
    <submittedName>
        <fullName evidence="1">Uncharacterized protein</fullName>
    </submittedName>
</protein>
<name>A0A1L9BD84_9BACT</name>
<proteinExistence type="predicted"/>
<organism evidence="1 2">
    <name type="scientific">Cystobacter ferrugineus</name>
    <dbReference type="NCBI Taxonomy" id="83449"/>
    <lineage>
        <taxon>Bacteria</taxon>
        <taxon>Pseudomonadati</taxon>
        <taxon>Myxococcota</taxon>
        <taxon>Myxococcia</taxon>
        <taxon>Myxococcales</taxon>
        <taxon>Cystobacterineae</taxon>
        <taxon>Archangiaceae</taxon>
        <taxon>Cystobacter</taxon>
    </lineage>
</organism>